<keyword evidence="4" id="KW-0676">Redox-active center</keyword>
<evidence type="ECO:0000256" key="4">
    <source>
        <dbReference type="ARBA" id="ARBA00023284"/>
    </source>
</evidence>
<comment type="similarity">
    <text evidence="2">Belongs to the glutaredoxin family. CC-type subfamily.</text>
</comment>
<name>A0AAP0GTH6_9ASTR</name>
<reference evidence="5 6" key="1">
    <citation type="submission" date="2024-04" db="EMBL/GenBank/DDBJ databases">
        <title>The reference genome of an endangered Asteraceae, Deinandra increscens subsp. villosa, native to the Central Coast of California.</title>
        <authorList>
            <person name="Guilliams M."/>
            <person name="Hasenstab-Lehman K."/>
            <person name="Meyer R."/>
            <person name="Mcevoy S."/>
        </authorList>
    </citation>
    <scope>NUCLEOTIDE SEQUENCE [LARGE SCALE GENOMIC DNA]</scope>
    <source>
        <tissue evidence="5">Leaf</tissue>
    </source>
</reference>
<keyword evidence="6" id="KW-1185">Reference proteome</keyword>
<dbReference type="SUPFAM" id="SSF52833">
    <property type="entry name" value="Thioredoxin-like"/>
    <property type="match status" value="1"/>
</dbReference>
<dbReference type="NCBIfam" id="TIGR02189">
    <property type="entry name" value="GlrX-like_plant"/>
    <property type="match status" value="1"/>
</dbReference>
<evidence type="ECO:0000256" key="1">
    <source>
        <dbReference type="ARBA" id="ARBA00004496"/>
    </source>
</evidence>
<organism evidence="5 6">
    <name type="scientific">Deinandra increscens subsp. villosa</name>
    <dbReference type="NCBI Taxonomy" id="3103831"/>
    <lineage>
        <taxon>Eukaryota</taxon>
        <taxon>Viridiplantae</taxon>
        <taxon>Streptophyta</taxon>
        <taxon>Embryophyta</taxon>
        <taxon>Tracheophyta</taxon>
        <taxon>Spermatophyta</taxon>
        <taxon>Magnoliopsida</taxon>
        <taxon>eudicotyledons</taxon>
        <taxon>Gunneridae</taxon>
        <taxon>Pentapetalae</taxon>
        <taxon>asterids</taxon>
        <taxon>campanulids</taxon>
        <taxon>Asterales</taxon>
        <taxon>Asteraceae</taxon>
        <taxon>Asteroideae</taxon>
        <taxon>Heliantheae alliance</taxon>
        <taxon>Madieae</taxon>
        <taxon>Madiinae</taxon>
        <taxon>Deinandra</taxon>
    </lineage>
</organism>
<dbReference type="PROSITE" id="PS51354">
    <property type="entry name" value="GLUTAREDOXIN_2"/>
    <property type="match status" value="1"/>
</dbReference>
<comment type="subcellular location">
    <subcellularLocation>
        <location evidence="1">Cytoplasm</location>
    </subcellularLocation>
</comment>
<evidence type="ECO:0008006" key="7">
    <source>
        <dbReference type="Google" id="ProtNLM"/>
    </source>
</evidence>
<keyword evidence="3" id="KW-0963">Cytoplasm</keyword>
<sequence>MVLIHSFRYPSNSLQGVDAPVEPARRGSGPARQFDRSVKGAVKDAVAENAVTVLARHGCCMSHVVKRLLIGHGVNPSVFEFEEDEENEVVNELRMIDDSELDGKKKKKNCAREMQFPAVFIGGRMFGGLDHVMATHISGELIPVLKQAVELSKYILQCNLYVGLNEGIFEILRKYDVTSISGGWEHRNPVIGVRAREAKLGLGETKKGSWHREGEIGRWFGDVEPPVRGRGICRIFTPIRRISTPICWIFHVAGGGGLWGCRRWFTAVVVVVGCGVAEREDEEDGSRRRWWWVVGLQKVVHEGGGGGLWGC</sequence>
<evidence type="ECO:0000313" key="6">
    <source>
        <dbReference type="Proteomes" id="UP001408789"/>
    </source>
</evidence>
<evidence type="ECO:0000256" key="3">
    <source>
        <dbReference type="ARBA" id="ARBA00022490"/>
    </source>
</evidence>
<dbReference type="Proteomes" id="UP001408789">
    <property type="component" value="Unassembled WGS sequence"/>
</dbReference>
<dbReference type="Gene3D" id="3.40.30.10">
    <property type="entry name" value="Glutaredoxin"/>
    <property type="match status" value="1"/>
</dbReference>
<evidence type="ECO:0000313" key="5">
    <source>
        <dbReference type="EMBL" id="KAK9058590.1"/>
    </source>
</evidence>
<proteinExistence type="inferred from homology"/>
<dbReference type="EMBL" id="JBCNJP010000023">
    <property type="protein sequence ID" value="KAK9058590.1"/>
    <property type="molecule type" value="Genomic_DNA"/>
</dbReference>
<dbReference type="AlphaFoldDB" id="A0AAP0GTH6"/>
<accession>A0AAP0GTH6</accession>
<dbReference type="InterPro" id="IPR036249">
    <property type="entry name" value="Thioredoxin-like_sf"/>
</dbReference>
<protein>
    <recommendedName>
        <fullName evidence="7">Glutaredoxin domain-containing protein</fullName>
    </recommendedName>
</protein>
<dbReference type="InterPro" id="IPR011905">
    <property type="entry name" value="GlrX-like_pln_2"/>
</dbReference>
<dbReference type="PANTHER" id="PTHR10168">
    <property type="entry name" value="GLUTAREDOXIN"/>
    <property type="match status" value="1"/>
</dbReference>
<dbReference type="GO" id="GO:0005737">
    <property type="term" value="C:cytoplasm"/>
    <property type="evidence" value="ECO:0007669"/>
    <property type="project" value="UniProtKB-SubCell"/>
</dbReference>
<gene>
    <name evidence="5" type="ORF">SSX86_023432</name>
</gene>
<evidence type="ECO:0000256" key="2">
    <source>
        <dbReference type="ARBA" id="ARBA00007568"/>
    </source>
</evidence>
<comment type="caution">
    <text evidence="5">The sequence shown here is derived from an EMBL/GenBank/DDBJ whole genome shotgun (WGS) entry which is preliminary data.</text>
</comment>